<evidence type="ECO:0000313" key="3">
    <source>
        <dbReference type="Proteomes" id="UP000295341"/>
    </source>
</evidence>
<feature type="domain" description="Thioredoxin" evidence="1">
    <location>
        <begin position="3"/>
        <end position="176"/>
    </location>
</feature>
<organism evidence="2 3">
    <name type="scientific">Panacagrimonas perspica</name>
    <dbReference type="NCBI Taxonomy" id="381431"/>
    <lineage>
        <taxon>Bacteria</taxon>
        <taxon>Pseudomonadati</taxon>
        <taxon>Pseudomonadota</taxon>
        <taxon>Gammaproteobacteria</taxon>
        <taxon>Nevskiales</taxon>
        <taxon>Nevskiaceae</taxon>
        <taxon>Panacagrimonas</taxon>
    </lineage>
</organism>
<keyword evidence="3" id="KW-1185">Reference proteome</keyword>
<comment type="caution">
    <text evidence="2">The sequence shown here is derived from an EMBL/GenBank/DDBJ whole genome shotgun (WGS) entry which is preliminary data.</text>
</comment>
<evidence type="ECO:0000313" key="2">
    <source>
        <dbReference type="EMBL" id="TDU25574.1"/>
    </source>
</evidence>
<evidence type="ECO:0000259" key="1">
    <source>
        <dbReference type="PROSITE" id="PS51352"/>
    </source>
</evidence>
<dbReference type="SUPFAM" id="SSF52833">
    <property type="entry name" value="Thioredoxin-like"/>
    <property type="match status" value="1"/>
</dbReference>
<gene>
    <name evidence="2" type="ORF">DFR24_4013</name>
</gene>
<dbReference type="Pfam" id="PF13911">
    <property type="entry name" value="AhpC-TSA_2"/>
    <property type="match status" value="1"/>
</dbReference>
<dbReference type="InterPro" id="IPR032801">
    <property type="entry name" value="PXL2A/B/C"/>
</dbReference>
<protein>
    <submittedName>
        <fullName evidence="2">Peroxiredoxin</fullName>
    </submittedName>
</protein>
<sequence>MKVQVGQSIPSFAVQTLQGDPLAVPDAPSKFTHLQFRRFAGCPICNLHLHTFFKSSDQIRAAGIREVIFFHSSASEMEKYQKGIAFAAVADPPKVFYAKFGVGRSILASLHPRALWAAIKGMLLGKMGLKMENGPVGLPADILIDQKGTVVAVKYGTHAYDQWEVPELLRIAKDVS</sequence>
<dbReference type="AlphaFoldDB" id="A0A4S3K6T1"/>
<dbReference type="OrthoDB" id="9809746at2"/>
<dbReference type="InterPro" id="IPR013766">
    <property type="entry name" value="Thioredoxin_domain"/>
</dbReference>
<dbReference type="PROSITE" id="PS51352">
    <property type="entry name" value="THIOREDOXIN_2"/>
    <property type="match status" value="1"/>
</dbReference>
<dbReference type="RefSeq" id="WP_133883185.1">
    <property type="nucleotide sequence ID" value="NZ_MWIN01000008.1"/>
</dbReference>
<dbReference type="CDD" id="cd02970">
    <property type="entry name" value="PRX_like2"/>
    <property type="match status" value="1"/>
</dbReference>
<dbReference type="EMBL" id="SOBT01000011">
    <property type="protein sequence ID" value="TDU25574.1"/>
    <property type="molecule type" value="Genomic_DNA"/>
</dbReference>
<accession>A0A4S3K6T1</accession>
<dbReference type="Proteomes" id="UP000295341">
    <property type="component" value="Unassembled WGS sequence"/>
</dbReference>
<dbReference type="Gene3D" id="3.40.30.10">
    <property type="entry name" value="Glutaredoxin"/>
    <property type="match status" value="1"/>
</dbReference>
<name>A0A4S3K6T1_9GAMM</name>
<reference evidence="2 3" key="1">
    <citation type="submission" date="2019-03" db="EMBL/GenBank/DDBJ databases">
        <title>Genomic Encyclopedia of Type Strains, Phase IV (KMG-IV): sequencing the most valuable type-strain genomes for metagenomic binning, comparative biology and taxonomic classification.</title>
        <authorList>
            <person name="Goeker M."/>
        </authorList>
    </citation>
    <scope>NUCLEOTIDE SEQUENCE [LARGE SCALE GENOMIC DNA]</scope>
    <source>
        <strain evidence="2 3">DSM 26377</strain>
    </source>
</reference>
<dbReference type="InterPro" id="IPR036249">
    <property type="entry name" value="Thioredoxin-like_sf"/>
</dbReference>
<proteinExistence type="predicted"/>